<sequence>MPSYYSIPWLPNRVSAGQLPGHDPCLSGARPPAGYSPGVLFPLVTPDLADSRSSSAPSSAHTQPAVPSPGSGASATRPSPRFGTRPSRGSTERSSSGRRDSQRAIPDLVEASLPAFLGRGDGREGGYLAGVPGRAWLRDEDPATGQTIL</sequence>
<keyword evidence="3" id="KW-1185">Reference proteome</keyword>
<feature type="compositionally biased region" description="Low complexity" evidence="1">
    <location>
        <begin position="83"/>
        <end position="94"/>
    </location>
</feature>
<organism evidence="2 3">
    <name type="scientific">Penicillium alfredii</name>
    <dbReference type="NCBI Taxonomy" id="1506179"/>
    <lineage>
        <taxon>Eukaryota</taxon>
        <taxon>Fungi</taxon>
        <taxon>Dikarya</taxon>
        <taxon>Ascomycota</taxon>
        <taxon>Pezizomycotina</taxon>
        <taxon>Eurotiomycetes</taxon>
        <taxon>Eurotiomycetidae</taxon>
        <taxon>Eurotiales</taxon>
        <taxon>Aspergillaceae</taxon>
        <taxon>Penicillium</taxon>
    </lineage>
</organism>
<feature type="region of interest" description="Disordered" evidence="1">
    <location>
        <begin position="12"/>
        <end position="107"/>
    </location>
</feature>
<reference evidence="2" key="1">
    <citation type="submission" date="2022-11" db="EMBL/GenBank/DDBJ databases">
        <authorList>
            <person name="Petersen C."/>
        </authorList>
    </citation>
    <scope>NUCLEOTIDE SEQUENCE</scope>
    <source>
        <strain evidence="2">IBT 34128</strain>
    </source>
</reference>
<reference evidence="2" key="2">
    <citation type="journal article" date="2023" name="IMA Fungus">
        <title>Comparative genomic study of the Penicillium genus elucidates a diverse pangenome and 15 lateral gene transfer events.</title>
        <authorList>
            <person name="Petersen C."/>
            <person name="Sorensen T."/>
            <person name="Nielsen M.R."/>
            <person name="Sondergaard T.E."/>
            <person name="Sorensen J.L."/>
            <person name="Fitzpatrick D.A."/>
            <person name="Frisvad J.C."/>
            <person name="Nielsen K.L."/>
        </authorList>
    </citation>
    <scope>NUCLEOTIDE SEQUENCE</scope>
    <source>
        <strain evidence="2">IBT 34128</strain>
    </source>
</reference>
<comment type="caution">
    <text evidence="2">The sequence shown here is derived from an EMBL/GenBank/DDBJ whole genome shotgun (WGS) entry which is preliminary data.</text>
</comment>
<name>A0A9W9FLE0_9EURO</name>
<feature type="compositionally biased region" description="Low complexity" evidence="1">
    <location>
        <begin position="51"/>
        <end position="60"/>
    </location>
</feature>
<dbReference type="AlphaFoldDB" id="A0A9W9FLE0"/>
<evidence type="ECO:0000256" key="1">
    <source>
        <dbReference type="SAM" id="MobiDB-lite"/>
    </source>
</evidence>
<dbReference type="RefSeq" id="XP_056513187.1">
    <property type="nucleotide sequence ID" value="XM_056655160.1"/>
</dbReference>
<evidence type="ECO:0000313" key="3">
    <source>
        <dbReference type="Proteomes" id="UP001141434"/>
    </source>
</evidence>
<dbReference type="GeneID" id="81394328"/>
<protein>
    <submittedName>
        <fullName evidence="2">Uncharacterized protein</fullName>
    </submittedName>
</protein>
<accession>A0A9W9FLE0</accession>
<gene>
    <name evidence="2" type="ORF">NUU61_004578</name>
</gene>
<dbReference type="EMBL" id="JAPMSZ010000005">
    <property type="protein sequence ID" value="KAJ5102356.1"/>
    <property type="molecule type" value="Genomic_DNA"/>
</dbReference>
<dbReference type="Proteomes" id="UP001141434">
    <property type="component" value="Unassembled WGS sequence"/>
</dbReference>
<evidence type="ECO:0000313" key="2">
    <source>
        <dbReference type="EMBL" id="KAJ5102356.1"/>
    </source>
</evidence>
<proteinExistence type="predicted"/>